<keyword evidence="2 5" id="KW-0812">Transmembrane</keyword>
<sequence>MENTSVFLSNVWHDLKQENKEHFSFIPFLLLLCTIPMPLGINNVCLSIFLFSVLYKFKTFKFQYSLLLVIALFLLMIISYFWSIDAKATLKAIPKEIGLLLIPLCFMIMRPFSKEQRQKIIKYYSYAMVIYVVFYLIKAIVRFLLSSDTNVFFYHELVTKEVNAIHVSVYVSIAFFYFFTKEIKSKVDTIITLLLFVFIFLLSSKNIIIVFIVLILIEFFFFSKSGHKMRMRNLIVLGLILGSFLFIGKIKDRFKAEFQSNTEKSISHTVLDLDKSLEGVNVLSIKEAWTNEKFSPNDFFPGTAFRVYQARMFFELFQEENVFWTGYGLNASYKKLEEKAIQYDVFRGNESQEGYQNKNFHNQYIQNFAELGFFGFLILIVLLVLNLKNATKNKDFVQIAFAILMISLFLTESFLWRQRGVMFFSLLYCLFNAKDFFAPNKN</sequence>
<evidence type="ECO:0000259" key="6">
    <source>
        <dbReference type="Pfam" id="PF04932"/>
    </source>
</evidence>
<dbReference type="RefSeq" id="WP_248436428.1">
    <property type="nucleotide sequence ID" value="NZ_CP096205.1"/>
</dbReference>
<comment type="subcellular location">
    <subcellularLocation>
        <location evidence="1">Membrane</location>
        <topology evidence="1">Multi-pass membrane protein</topology>
    </subcellularLocation>
</comment>
<dbReference type="InterPro" id="IPR007016">
    <property type="entry name" value="O-antigen_ligase-rel_domated"/>
</dbReference>
<accession>A0ABY4KJ07</accession>
<evidence type="ECO:0000256" key="4">
    <source>
        <dbReference type="ARBA" id="ARBA00023136"/>
    </source>
</evidence>
<evidence type="ECO:0000313" key="7">
    <source>
        <dbReference type="EMBL" id="UPQ80534.1"/>
    </source>
</evidence>
<feature type="transmembrane region" description="Helical" evidence="5">
    <location>
        <begin position="368"/>
        <end position="387"/>
    </location>
</feature>
<name>A0ABY4KJ07_9FLAO</name>
<gene>
    <name evidence="7" type="ORF">M0M57_06755</name>
</gene>
<dbReference type="EMBL" id="CP096205">
    <property type="protein sequence ID" value="UPQ80534.1"/>
    <property type="molecule type" value="Genomic_DNA"/>
</dbReference>
<evidence type="ECO:0000256" key="1">
    <source>
        <dbReference type="ARBA" id="ARBA00004141"/>
    </source>
</evidence>
<feature type="transmembrane region" description="Helical" evidence="5">
    <location>
        <begin position="234"/>
        <end position="250"/>
    </location>
</feature>
<feature type="transmembrane region" description="Helical" evidence="5">
    <location>
        <begin position="25"/>
        <end position="54"/>
    </location>
</feature>
<dbReference type="Proteomes" id="UP000830583">
    <property type="component" value="Chromosome"/>
</dbReference>
<feature type="transmembrane region" description="Helical" evidence="5">
    <location>
        <begin position="399"/>
        <end position="416"/>
    </location>
</feature>
<feature type="transmembrane region" description="Helical" evidence="5">
    <location>
        <begin position="66"/>
        <end position="84"/>
    </location>
</feature>
<dbReference type="Pfam" id="PF04932">
    <property type="entry name" value="Wzy_C"/>
    <property type="match status" value="1"/>
</dbReference>
<keyword evidence="7" id="KW-0436">Ligase</keyword>
<evidence type="ECO:0000256" key="5">
    <source>
        <dbReference type="SAM" id="Phobius"/>
    </source>
</evidence>
<dbReference type="PANTHER" id="PTHR37422:SF13">
    <property type="entry name" value="LIPOPOLYSACCHARIDE BIOSYNTHESIS PROTEIN PA4999-RELATED"/>
    <property type="match status" value="1"/>
</dbReference>
<proteinExistence type="predicted"/>
<feature type="domain" description="O-antigen ligase-related" evidence="6">
    <location>
        <begin position="191"/>
        <end position="380"/>
    </location>
</feature>
<evidence type="ECO:0000313" key="8">
    <source>
        <dbReference type="Proteomes" id="UP000830583"/>
    </source>
</evidence>
<evidence type="ECO:0000256" key="3">
    <source>
        <dbReference type="ARBA" id="ARBA00022989"/>
    </source>
</evidence>
<keyword evidence="4 5" id="KW-0472">Membrane</keyword>
<keyword evidence="8" id="KW-1185">Reference proteome</keyword>
<organism evidence="7 8">
    <name type="scientific">Flavobacterium azooxidireducens</name>
    <dbReference type="NCBI Taxonomy" id="1871076"/>
    <lineage>
        <taxon>Bacteria</taxon>
        <taxon>Pseudomonadati</taxon>
        <taxon>Bacteroidota</taxon>
        <taxon>Flavobacteriia</taxon>
        <taxon>Flavobacteriales</taxon>
        <taxon>Flavobacteriaceae</taxon>
        <taxon>Flavobacterium</taxon>
    </lineage>
</organism>
<dbReference type="InterPro" id="IPR051533">
    <property type="entry name" value="WaaL-like"/>
</dbReference>
<keyword evidence="3 5" id="KW-1133">Transmembrane helix</keyword>
<evidence type="ECO:0000256" key="2">
    <source>
        <dbReference type="ARBA" id="ARBA00022692"/>
    </source>
</evidence>
<feature type="transmembrane region" description="Helical" evidence="5">
    <location>
        <begin position="192"/>
        <end position="222"/>
    </location>
</feature>
<dbReference type="PANTHER" id="PTHR37422">
    <property type="entry name" value="TEICHURONIC ACID BIOSYNTHESIS PROTEIN TUAE"/>
    <property type="match status" value="1"/>
</dbReference>
<reference evidence="7" key="1">
    <citation type="submission" date="2022-04" db="EMBL/GenBank/DDBJ databases">
        <title>Consumption of N2O by Flavobacterium azooxidireducens sp. nov. isolated from Decomposing Leaf Litter of Phragmites australis (Cav.).</title>
        <authorList>
            <person name="Behrendt U."/>
            <person name="Spanner T."/>
            <person name="Augustin J."/>
            <person name="Horn M.A."/>
            <person name="Kolb S."/>
            <person name="Ulrich A."/>
        </authorList>
    </citation>
    <scope>NUCLEOTIDE SEQUENCE</scope>
    <source>
        <strain evidence="7">IGB 4-14</strain>
    </source>
</reference>
<feature type="transmembrane region" description="Helical" evidence="5">
    <location>
        <begin position="124"/>
        <end position="144"/>
    </location>
</feature>
<feature type="transmembrane region" description="Helical" evidence="5">
    <location>
        <begin position="164"/>
        <end position="180"/>
    </location>
</feature>
<protein>
    <submittedName>
        <fullName evidence="7">O-antigen ligase family protein</fullName>
    </submittedName>
</protein>
<feature type="transmembrane region" description="Helical" evidence="5">
    <location>
        <begin position="96"/>
        <end position="112"/>
    </location>
</feature>
<dbReference type="GO" id="GO:0016874">
    <property type="term" value="F:ligase activity"/>
    <property type="evidence" value="ECO:0007669"/>
    <property type="project" value="UniProtKB-KW"/>
</dbReference>